<evidence type="ECO:0000256" key="2">
    <source>
        <dbReference type="ARBA" id="ARBA00022801"/>
    </source>
</evidence>
<evidence type="ECO:0000256" key="4">
    <source>
        <dbReference type="ARBA" id="ARBA00022840"/>
    </source>
</evidence>
<dbReference type="GO" id="GO:0003677">
    <property type="term" value="F:DNA binding"/>
    <property type="evidence" value="ECO:0007669"/>
    <property type="project" value="InterPro"/>
</dbReference>
<name>A9GC11_SORC5</name>
<evidence type="ECO:0000256" key="1">
    <source>
        <dbReference type="ARBA" id="ARBA00022741"/>
    </source>
</evidence>
<proteinExistence type="predicted"/>
<keyword evidence="4 5" id="KW-0067">ATP-binding</keyword>
<dbReference type="eggNOG" id="COG3973">
    <property type="taxonomic scope" value="Bacteria"/>
</dbReference>
<keyword evidence="9" id="KW-1185">Reference proteome</keyword>
<evidence type="ECO:0000313" key="8">
    <source>
        <dbReference type="EMBL" id="CAN96121.1"/>
    </source>
</evidence>
<evidence type="ECO:0000256" key="5">
    <source>
        <dbReference type="PROSITE-ProRule" id="PRU00560"/>
    </source>
</evidence>
<dbReference type="EMBL" id="AM746676">
    <property type="protein sequence ID" value="CAN96121.1"/>
    <property type="molecule type" value="Genomic_DNA"/>
</dbReference>
<organism evidence="8 9">
    <name type="scientific">Sorangium cellulosum (strain So ce56)</name>
    <name type="common">Polyangium cellulosum (strain So ce56)</name>
    <dbReference type="NCBI Taxonomy" id="448385"/>
    <lineage>
        <taxon>Bacteria</taxon>
        <taxon>Pseudomonadati</taxon>
        <taxon>Myxococcota</taxon>
        <taxon>Polyangia</taxon>
        <taxon>Polyangiales</taxon>
        <taxon>Polyangiaceae</taxon>
        <taxon>Sorangium</taxon>
    </lineage>
</organism>
<protein>
    <submittedName>
        <fullName evidence="8">Sorangium cellulosum 'So ce 56' complete genome</fullName>
    </submittedName>
</protein>
<dbReference type="RefSeq" id="WP_012238586.1">
    <property type="nucleotide sequence ID" value="NC_010162.1"/>
</dbReference>
<dbReference type="Pfam" id="PF13538">
    <property type="entry name" value="UvrD_C_2"/>
    <property type="match status" value="1"/>
</dbReference>
<dbReference type="KEGG" id="scl:sce5957"/>
<accession>A9GC11</accession>
<dbReference type="Proteomes" id="UP000002139">
    <property type="component" value="Chromosome"/>
</dbReference>
<dbReference type="OrthoDB" id="7211215at2"/>
<evidence type="ECO:0000313" key="9">
    <source>
        <dbReference type="Proteomes" id="UP000002139"/>
    </source>
</evidence>
<reference evidence="8 9" key="1">
    <citation type="journal article" date="2007" name="Nat. Biotechnol.">
        <title>Complete genome sequence of the myxobacterium Sorangium cellulosum.</title>
        <authorList>
            <person name="Schneiker S."/>
            <person name="Perlova O."/>
            <person name="Kaiser O."/>
            <person name="Gerth K."/>
            <person name="Alici A."/>
            <person name="Altmeyer M.O."/>
            <person name="Bartels D."/>
            <person name="Bekel T."/>
            <person name="Beyer S."/>
            <person name="Bode E."/>
            <person name="Bode H.B."/>
            <person name="Bolten C.J."/>
            <person name="Choudhuri J.V."/>
            <person name="Doss S."/>
            <person name="Elnakady Y.A."/>
            <person name="Frank B."/>
            <person name="Gaigalat L."/>
            <person name="Goesmann A."/>
            <person name="Groeger C."/>
            <person name="Gross F."/>
            <person name="Jelsbak L."/>
            <person name="Jelsbak L."/>
            <person name="Kalinowski J."/>
            <person name="Kegler C."/>
            <person name="Knauber T."/>
            <person name="Konietzny S."/>
            <person name="Kopp M."/>
            <person name="Krause L."/>
            <person name="Krug D."/>
            <person name="Linke B."/>
            <person name="Mahmud T."/>
            <person name="Martinez-Arias R."/>
            <person name="McHardy A.C."/>
            <person name="Merai M."/>
            <person name="Meyer F."/>
            <person name="Mormann S."/>
            <person name="Munoz-Dorado J."/>
            <person name="Perez J."/>
            <person name="Pradella S."/>
            <person name="Rachid S."/>
            <person name="Raddatz G."/>
            <person name="Rosenau F."/>
            <person name="Rueckert C."/>
            <person name="Sasse F."/>
            <person name="Scharfe M."/>
            <person name="Schuster S.C."/>
            <person name="Suen G."/>
            <person name="Treuner-Lange A."/>
            <person name="Velicer G.J."/>
            <person name="Vorholter F.-J."/>
            <person name="Weissman K.J."/>
            <person name="Welch R.D."/>
            <person name="Wenzel S.C."/>
            <person name="Whitworth D.E."/>
            <person name="Wilhelm S."/>
            <person name="Wittmann C."/>
            <person name="Bloecker H."/>
            <person name="Puehler A."/>
            <person name="Mueller R."/>
        </authorList>
    </citation>
    <scope>NUCLEOTIDE SEQUENCE [LARGE SCALE GENOMIC DNA]</scope>
    <source>
        <strain evidence="9">So ce56</strain>
    </source>
</reference>
<gene>
    <name evidence="8" type="ordered locus">sce5957</name>
</gene>
<dbReference type="STRING" id="448385.sce5957"/>
<keyword evidence="6" id="KW-0175">Coiled coil</keyword>
<sequence length="714" mass="76290">MLESTLDLPVEARAVLEEEATLLERVRAALDRAQERAADRAQERAARAFGRAPRELRSVAALRELRDEAAAASADDLPAVLLEMSVRQRLIEQEPREALPDPLCPYLAHLRVDEGQGAKDYLLGHATFLDPSADVRILDWRVAPVAQIFYRYREGDEYEEAFPGRVAEGVVKARRIVVVERGALTRIVGDGLVLTRRGDGRWTLAERAALAMQPGGAGTAARPGSLGVGAGAPDHAKAADVTALLDADQYAAVCAPPERPLLVLGSAGSGKTTVALHRLARIAALDPARCPLSAMNVVVPEEGLARLSRRLLSPLGAGEAQVKTLDAWSSATAREVFGKPIALCDDPPALVSSLKRHPALYSALRERFARLAPANTTLPRLRRRLADVFTDRGFLEGVVAASGGDLPRSAVEETVRHTLLQIAEPLDRQLASITVASMKRALDGRAIAEGTPDELAGTLDVDDLPILLFLRAARRGLDGAGWSHLVLDEAEDFSLFELFVLGKLLGETRSVTLAGDEAQQTTSSFAGWDAARAALGVGDAATCRLAVSYRCPRPVAELARRLLGELAPEAPARAARDGAPVGLFRFPSEAQAHLFLAGALRDLVGREPRASVAVIARDAGAARELHALIADLPEARLVLEGAFSFEPGIDVTDVDSAKGLEFDYVVVPDATAAAYPMNHEARRRLHVAVTRTSHQLWLISGAAWSPLLGGVGAS</sequence>
<dbReference type="HOGENOM" id="CLU_010312_4_0_7"/>
<keyword evidence="2 5" id="KW-0378">Hydrolase</keyword>
<dbReference type="PROSITE" id="PS51198">
    <property type="entry name" value="UVRD_HELICASE_ATP_BIND"/>
    <property type="match status" value="1"/>
</dbReference>
<dbReference type="Gene3D" id="3.40.50.300">
    <property type="entry name" value="P-loop containing nucleotide triphosphate hydrolases"/>
    <property type="match status" value="2"/>
</dbReference>
<dbReference type="SUPFAM" id="SSF52540">
    <property type="entry name" value="P-loop containing nucleoside triphosphate hydrolases"/>
    <property type="match status" value="1"/>
</dbReference>
<dbReference type="GO" id="GO:0005524">
    <property type="term" value="F:ATP binding"/>
    <property type="evidence" value="ECO:0007669"/>
    <property type="project" value="UniProtKB-UniRule"/>
</dbReference>
<evidence type="ECO:0000259" key="7">
    <source>
        <dbReference type="PROSITE" id="PS51198"/>
    </source>
</evidence>
<feature type="domain" description="UvrD-like helicase ATP-binding" evidence="7">
    <location>
        <begin position="244"/>
        <end position="552"/>
    </location>
</feature>
<dbReference type="GO" id="GO:0016787">
    <property type="term" value="F:hydrolase activity"/>
    <property type="evidence" value="ECO:0007669"/>
    <property type="project" value="UniProtKB-UniRule"/>
</dbReference>
<dbReference type="InterPro" id="IPR014016">
    <property type="entry name" value="UvrD-like_ATP-bd"/>
</dbReference>
<dbReference type="InterPro" id="IPR027417">
    <property type="entry name" value="P-loop_NTPase"/>
</dbReference>
<dbReference type="PANTHER" id="PTHR11070">
    <property type="entry name" value="UVRD / RECB / PCRA DNA HELICASE FAMILY MEMBER"/>
    <property type="match status" value="1"/>
</dbReference>
<dbReference type="AlphaFoldDB" id="A9GC11"/>
<dbReference type="InterPro" id="IPR000212">
    <property type="entry name" value="DNA_helicase_UvrD/REP"/>
</dbReference>
<dbReference type="GO" id="GO:0003678">
    <property type="term" value="F:DNA helicase activity"/>
    <property type="evidence" value="ECO:0007669"/>
    <property type="project" value="InterPro"/>
</dbReference>
<keyword evidence="3 5" id="KW-0347">Helicase</keyword>
<keyword evidence="1 5" id="KW-0547">Nucleotide-binding</keyword>
<dbReference type="InterPro" id="IPR027785">
    <property type="entry name" value="UvrD-like_helicase_C"/>
</dbReference>
<feature type="binding site" evidence="5">
    <location>
        <begin position="265"/>
        <end position="272"/>
    </location>
    <ligand>
        <name>ATP</name>
        <dbReference type="ChEBI" id="CHEBI:30616"/>
    </ligand>
</feature>
<evidence type="ECO:0000256" key="3">
    <source>
        <dbReference type="ARBA" id="ARBA00022806"/>
    </source>
</evidence>
<dbReference type="BioCyc" id="SCEL448385:SCE_RS30620-MONOMER"/>
<evidence type="ECO:0000256" key="6">
    <source>
        <dbReference type="SAM" id="Coils"/>
    </source>
</evidence>
<feature type="coiled-coil region" evidence="6">
    <location>
        <begin position="16"/>
        <end position="43"/>
    </location>
</feature>